<dbReference type="RefSeq" id="WP_155318649.1">
    <property type="nucleotide sequence ID" value="NZ_AP021874.1"/>
</dbReference>
<gene>
    <name evidence="2" type="ORF">DSCA_46490</name>
</gene>
<sequence length="282" mass="30700">MLSLDLLLKESERIEPVPQVIHQLMDLADDPEVPVSEITELILYEPVVTANLLKLANSAAFGFKKKVDSVHDAVVLLGLKRVVEMVLLNSVTKPLKAAQKGYGLETGRLWKQSVSCALMARAIAEKVGVSEKHIVFTAALLKDIGVIVLDRHTGEAMPTIRRAMAAEGLSLVEAERLALGIDHAHLGGRIAGNWNFSRALVGTIQNHHLTDGVDDIPEAAAMVYLADSMCSMSGINGDLFCGHYAHYDRICDQLGMSEAAANRIMSDFFSRKENIYGLLAVL</sequence>
<dbReference type="OrthoDB" id="9803649at2"/>
<evidence type="ECO:0000259" key="1">
    <source>
        <dbReference type="PROSITE" id="PS51833"/>
    </source>
</evidence>
<dbReference type="PANTHER" id="PTHR33525">
    <property type="match status" value="1"/>
</dbReference>
<dbReference type="AlphaFoldDB" id="A0A5K7YS05"/>
<dbReference type="Pfam" id="PF08668">
    <property type="entry name" value="HDOD"/>
    <property type="match status" value="1"/>
</dbReference>
<evidence type="ECO:0000313" key="3">
    <source>
        <dbReference type="Proteomes" id="UP000427906"/>
    </source>
</evidence>
<keyword evidence="3" id="KW-1185">Reference proteome</keyword>
<feature type="domain" description="HDOD" evidence="1">
    <location>
        <begin position="14"/>
        <end position="210"/>
    </location>
</feature>
<dbReference type="PROSITE" id="PS51833">
    <property type="entry name" value="HDOD"/>
    <property type="match status" value="1"/>
</dbReference>
<dbReference type="Gene3D" id="1.10.3210.10">
    <property type="entry name" value="Hypothetical protein af1432"/>
    <property type="match status" value="1"/>
</dbReference>
<name>A0A5K7YS05_9BACT</name>
<reference evidence="2 3" key="1">
    <citation type="submission" date="2019-11" db="EMBL/GenBank/DDBJ databases">
        <title>Comparative genomics of hydrocarbon-degrading Desulfosarcina strains.</title>
        <authorList>
            <person name="Watanabe M."/>
            <person name="Kojima H."/>
            <person name="Fukui M."/>
        </authorList>
    </citation>
    <scope>NUCLEOTIDE SEQUENCE [LARGE SCALE GENOMIC DNA]</scope>
    <source>
        <strain evidence="2 3">PL12</strain>
    </source>
</reference>
<dbReference type="InterPro" id="IPR052340">
    <property type="entry name" value="RNase_Y/CdgJ"/>
</dbReference>
<dbReference type="Proteomes" id="UP000427906">
    <property type="component" value="Chromosome"/>
</dbReference>
<dbReference type="SUPFAM" id="SSF109604">
    <property type="entry name" value="HD-domain/PDEase-like"/>
    <property type="match status" value="1"/>
</dbReference>
<dbReference type="KEGG" id="dalk:DSCA_46490"/>
<proteinExistence type="predicted"/>
<dbReference type="EMBL" id="AP021874">
    <property type="protein sequence ID" value="BBO70719.1"/>
    <property type="molecule type" value="Genomic_DNA"/>
</dbReference>
<evidence type="ECO:0000313" key="2">
    <source>
        <dbReference type="EMBL" id="BBO70719.1"/>
    </source>
</evidence>
<dbReference type="InterPro" id="IPR013976">
    <property type="entry name" value="HDOD"/>
</dbReference>
<organism evidence="2 3">
    <name type="scientific">Desulfosarcina alkanivorans</name>
    <dbReference type="NCBI Taxonomy" id="571177"/>
    <lineage>
        <taxon>Bacteria</taxon>
        <taxon>Pseudomonadati</taxon>
        <taxon>Thermodesulfobacteriota</taxon>
        <taxon>Desulfobacteria</taxon>
        <taxon>Desulfobacterales</taxon>
        <taxon>Desulfosarcinaceae</taxon>
        <taxon>Desulfosarcina</taxon>
    </lineage>
</organism>
<dbReference type="PANTHER" id="PTHR33525:SF5">
    <property type="entry name" value="TWO COMPONENT SIGNAL TRANSDUCTION SYSTEM RESPONSE REGULATOR"/>
    <property type="match status" value="1"/>
</dbReference>
<protein>
    <submittedName>
        <fullName evidence="2">HDOD domain-containing protein</fullName>
    </submittedName>
</protein>
<accession>A0A5K7YS05</accession>